<keyword evidence="3" id="KW-1185">Reference proteome</keyword>
<dbReference type="SUPFAM" id="SSF54285">
    <property type="entry name" value="MoaD/ThiS"/>
    <property type="match status" value="1"/>
</dbReference>
<reference evidence="2 3" key="1">
    <citation type="submission" date="2016-11" db="EMBL/GenBank/DDBJ databases">
        <title>The macronuclear genome of Stentor coeruleus: a giant cell with tiny introns.</title>
        <authorList>
            <person name="Slabodnick M."/>
            <person name="Ruby J.G."/>
            <person name="Reiff S.B."/>
            <person name="Swart E.C."/>
            <person name="Gosai S."/>
            <person name="Prabakaran S."/>
            <person name="Witkowska E."/>
            <person name="Larue G.E."/>
            <person name="Fisher S."/>
            <person name="Freeman R.M."/>
            <person name="Gunawardena J."/>
            <person name="Chu W."/>
            <person name="Stover N.A."/>
            <person name="Gregory B.D."/>
            <person name="Nowacki M."/>
            <person name="Derisi J."/>
            <person name="Roy S.W."/>
            <person name="Marshall W.F."/>
            <person name="Sood P."/>
        </authorList>
    </citation>
    <scope>NUCLEOTIDE SEQUENCE [LARGE SCALE GENOMIC DNA]</scope>
    <source>
        <strain evidence="2">WM001</strain>
    </source>
</reference>
<comment type="caution">
    <text evidence="2">The sequence shown here is derived from an EMBL/GenBank/DDBJ whole genome shotgun (WGS) entry which is preliminary data.</text>
</comment>
<evidence type="ECO:0000256" key="1">
    <source>
        <dbReference type="ARBA" id="ARBA00022741"/>
    </source>
</evidence>
<accession>A0A1R2BD35</accession>
<proteinExistence type="predicted"/>
<organism evidence="2 3">
    <name type="scientific">Stentor coeruleus</name>
    <dbReference type="NCBI Taxonomy" id="5963"/>
    <lineage>
        <taxon>Eukaryota</taxon>
        <taxon>Sar</taxon>
        <taxon>Alveolata</taxon>
        <taxon>Ciliophora</taxon>
        <taxon>Postciliodesmatophora</taxon>
        <taxon>Heterotrichea</taxon>
        <taxon>Heterotrichida</taxon>
        <taxon>Stentoridae</taxon>
        <taxon>Stentor</taxon>
    </lineage>
</organism>
<dbReference type="PANTHER" id="PTHR33359:SF1">
    <property type="entry name" value="MOLYBDOPTERIN SYNTHASE SULFUR CARRIER SUBUNIT"/>
    <property type="match status" value="1"/>
</dbReference>
<name>A0A1R2BD35_9CILI</name>
<dbReference type="GO" id="GO:0006777">
    <property type="term" value="P:Mo-molybdopterin cofactor biosynthetic process"/>
    <property type="evidence" value="ECO:0007669"/>
    <property type="project" value="InterPro"/>
</dbReference>
<dbReference type="AlphaFoldDB" id="A0A1R2BD35"/>
<dbReference type="InterPro" id="IPR044672">
    <property type="entry name" value="MOCS2A"/>
</dbReference>
<evidence type="ECO:0000313" key="2">
    <source>
        <dbReference type="EMBL" id="OMJ74669.1"/>
    </source>
</evidence>
<gene>
    <name evidence="2" type="ORF">SteCoe_26347</name>
</gene>
<protein>
    <recommendedName>
        <fullName evidence="4">Molybdopterin synthase sulfur carrier subunit</fullName>
    </recommendedName>
</protein>
<dbReference type="InterPro" id="IPR012675">
    <property type="entry name" value="Beta-grasp_dom_sf"/>
</dbReference>
<dbReference type="GO" id="GO:1990133">
    <property type="term" value="C:molybdopterin adenylyltransferase complex"/>
    <property type="evidence" value="ECO:0007669"/>
    <property type="project" value="TreeGrafter"/>
</dbReference>
<dbReference type="InterPro" id="IPR016155">
    <property type="entry name" value="Mopterin_synth/thiamin_S_b"/>
</dbReference>
<keyword evidence="1" id="KW-0547">Nucleotide-binding</keyword>
<dbReference type="CDD" id="cd00754">
    <property type="entry name" value="Ubl_MoaD"/>
    <property type="match status" value="1"/>
</dbReference>
<dbReference type="EMBL" id="MPUH01000736">
    <property type="protein sequence ID" value="OMJ74669.1"/>
    <property type="molecule type" value="Genomic_DNA"/>
</dbReference>
<dbReference type="GO" id="GO:0000166">
    <property type="term" value="F:nucleotide binding"/>
    <property type="evidence" value="ECO:0007669"/>
    <property type="project" value="UniProtKB-KW"/>
</dbReference>
<evidence type="ECO:0000313" key="3">
    <source>
        <dbReference type="Proteomes" id="UP000187209"/>
    </source>
</evidence>
<dbReference type="Pfam" id="PF02597">
    <property type="entry name" value="ThiS"/>
    <property type="match status" value="1"/>
</dbReference>
<evidence type="ECO:0008006" key="4">
    <source>
        <dbReference type="Google" id="ProtNLM"/>
    </source>
</evidence>
<dbReference type="Proteomes" id="UP000187209">
    <property type="component" value="Unassembled WGS sequence"/>
</dbReference>
<dbReference type="Gene3D" id="3.10.20.30">
    <property type="match status" value="1"/>
</dbReference>
<dbReference type="PANTHER" id="PTHR33359">
    <property type="entry name" value="MOLYBDOPTERIN SYNTHASE SULFUR CARRIER SUBUNIT"/>
    <property type="match status" value="1"/>
</dbReference>
<sequence length="87" mass="9981">MKITVLYFAQIKELVGIEQEFYYVSGSLKLLLDRIQEAHPELTRIITEIQNHKGDTAIAVNMEISHDMMYELRDEDEIAFIPPISGG</sequence>
<dbReference type="OrthoDB" id="312094at2759"/>
<dbReference type="InterPro" id="IPR003749">
    <property type="entry name" value="ThiS/MoaD-like"/>
</dbReference>